<dbReference type="AlphaFoldDB" id="A0A0S2DD70"/>
<protein>
    <submittedName>
        <fullName evidence="1">Uncharacterized protein</fullName>
    </submittedName>
</protein>
<accession>A0A0S2DD70</accession>
<dbReference type="KEGG" id="lez:GLE_1149"/>
<proteinExistence type="predicted"/>
<evidence type="ECO:0000313" key="1">
    <source>
        <dbReference type="EMBL" id="ALN56507.1"/>
    </source>
</evidence>
<organism evidence="1 2">
    <name type="scientific">Lysobacter enzymogenes</name>
    <dbReference type="NCBI Taxonomy" id="69"/>
    <lineage>
        <taxon>Bacteria</taxon>
        <taxon>Pseudomonadati</taxon>
        <taxon>Pseudomonadota</taxon>
        <taxon>Gammaproteobacteria</taxon>
        <taxon>Lysobacterales</taxon>
        <taxon>Lysobacteraceae</taxon>
        <taxon>Lysobacter</taxon>
    </lineage>
</organism>
<dbReference type="EMBL" id="CP013140">
    <property type="protein sequence ID" value="ALN56507.1"/>
    <property type="molecule type" value="Genomic_DNA"/>
</dbReference>
<sequence>MAAVSLLEMLLLRRALARPAPAPADADEPAPPTDQEPAVANEFEFLDKHYDPTDLPEIAAQTALERFGNYPNARTSTVIFGVAWQALTESIQHAVLNYNNGGIYDAPVAAVLSEDANQWQIILTGLRFVNATRTMVGGRPQYTVSEYSNGSIFLTAQALGGQALGEIVHLGNGFGDWVQDVELKNPPTY</sequence>
<dbReference type="Proteomes" id="UP000061569">
    <property type="component" value="Chromosome"/>
</dbReference>
<gene>
    <name evidence="1" type="ORF">GLE_1149</name>
</gene>
<evidence type="ECO:0000313" key="2">
    <source>
        <dbReference type="Proteomes" id="UP000061569"/>
    </source>
</evidence>
<dbReference type="PATRIC" id="fig|69.6.peg.1134"/>
<dbReference type="OrthoDB" id="6023848at2"/>
<reference evidence="1 2" key="1">
    <citation type="submission" date="2015-11" db="EMBL/GenBank/DDBJ databases">
        <title>Genome sequences of Lysobacter enzymogenes strain C3 and Lysobacter antibioticus ATCC 29479.</title>
        <authorList>
            <person name="Kobayashi D.Y."/>
        </authorList>
    </citation>
    <scope>NUCLEOTIDE SEQUENCE [LARGE SCALE GENOMIC DNA]</scope>
    <source>
        <strain evidence="1 2">C3</strain>
    </source>
</reference>
<name>A0A0S2DD70_LYSEN</name>